<dbReference type="PANTHER" id="PTHR40254">
    <property type="entry name" value="BLR0577 PROTEIN"/>
    <property type="match status" value="1"/>
</dbReference>
<organism evidence="3 4">
    <name type="scientific">Terrabacter lapilli</name>
    <dbReference type="NCBI Taxonomy" id="436231"/>
    <lineage>
        <taxon>Bacteria</taxon>
        <taxon>Bacillati</taxon>
        <taxon>Actinomycetota</taxon>
        <taxon>Actinomycetes</taxon>
        <taxon>Micrococcales</taxon>
        <taxon>Intrasporangiaceae</taxon>
        <taxon>Terrabacter</taxon>
    </lineage>
</organism>
<dbReference type="RefSeq" id="WP_344063406.1">
    <property type="nucleotide sequence ID" value="NZ_BAAAPU010000007.1"/>
</dbReference>
<reference evidence="3 4" key="1">
    <citation type="journal article" date="2019" name="Int. J. Syst. Evol. Microbiol.">
        <title>The Global Catalogue of Microorganisms (GCM) 10K type strain sequencing project: providing services to taxonomists for standard genome sequencing and annotation.</title>
        <authorList>
            <consortium name="The Broad Institute Genomics Platform"/>
            <consortium name="The Broad Institute Genome Sequencing Center for Infectious Disease"/>
            <person name="Wu L."/>
            <person name="Ma J."/>
        </authorList>
    </citation>
    <scope>NUCLEOTIDE SEQUENCE [LARGE SCALE GENOMIC DNA]</scope>
    <source>
        <strain evidence="3 4">JCM 15628</strain>
    </source>
</reference>
<evidence type="ECO:0000313" key="4">
    <source>
        <dbReference type="Proteomes" id="UP001500013"/>
    </source>
</evidence>
<dbReference type="InterPro" id="IPR052189">
    <property type="entry name" value="L-asp_N-monooxygenase_NS-form"/>
</dbReference>
<dbReference type="Proteomes" id="UP001500013">
    <property type="component" value="Unassembled WGS sequence"/>
</dbReference>
<dbReference type="InterPro" id="IPR038732">
    <property type="entry name" value="HpyO/CreE_NAD-binding"/>
</dbReference>
<protein>
    <submittedName>
        <fullName evidence="3">FAD/NAD(P)-binding protein</fullName>
    </submittedName>
</protein>
<dbReference type="EMBL" id="BAAAPU010000007">
    <property type="protein sequence ID" value="GAA1984447.1"/>
    <property type="molecule type" value="Genomic_DNA"/>
</dbReference>
<keyword evidence="4" id="KW-1185">Reference proteome</keyword>
<feature type="domain" description="FAD-dependent urate hydroxylase HpyO/Asp monooxygenase CreE-like FAD/NAD(P)-binding" evidence="2">
    <location>
        <begin position="7"/>
        <end position="175"/>
    </location>
</feature>
<feature type="region of interest" description="Disordered" evidence="1">
    <location>
        <begin position="622"/>
        <end position="650"/>
    </location>
</feature>
<proteinExistence type="predicted"/>
<evidence type="ECO:0000256" key="1">
    <source>
        <dbReference type="SAM" id="MobiDB-lite"/>
    </source>
</evidence>
<name>A0ABN2SD23_9MICO</name>
<gene>
    <name evidence="3" type="ORF">GCM10009817_27380</name>
</gene>
<comment type="caution">
    <text evidence="3">The sequence shown here is derived from an EMBL/GenBank/DDBJ whole genome shotgun (WGS) entry which is preliminary data.</text>
</comment>
<accession>A0ABN2SD23</accession>
<dbReference type="SUPFAM" id="SSF51905">
    <property type="entry name" value="FAD/NAD(P)-binding domain"/>
    <property type="match status" value="1"/>
</dbReference>
<evidence type="ECO:0000259" key="2">
    <source>
        <dbReference type="Pfam" id="PF13454"/>
    </source>
</evidence>
<dbReference type="InterPro" id="IPR036188">
    <property type="entry name" value="FAD/NAD-bd_sf"/>
</dbReference>
<sequence length="650" mass="70150">MSLRRIVVVGAGPRALGLLERVSANAALLVPPGERVEVHVVDPHPPGGGRIWRAAQSPLLWMNSEAQDVTVFTDTSVTCEGPVVDGPSLAQWAAGDEASEDAAQLGPRSFAPRVVQAEYLEWAWRRTVQTLPASVTVHVHADRAVALEDDGPTQTVTLATGATLAADLVVLAQGYLQQAPGSDEQRLLAQAEQHQLTYVPPGHTADLDLEHLRPDEPVLVRGMGLAFVDLFVLLAEGRGGRFSEDGDQLTYHPSGREPVLHVGSRRGVPYHAKLGYEIRSPADGPAPLRHLTRERLAGIGDGATALDYRTQVWPLVVLELAVAHYRRLFQAHPERTRGTFETLERALAATDVTGDGLTGVARAHLTDPEDVFDIDRIDRPLRSYVHPHTAASEVERLVAEHITGDLTRRADPLRSCDRAVFDALLGVYAVLAELVVTDRLLDEDRVRHVESHFHGLFSFLASGPPPRRLAELLALHRAGVVRFLGPDLELSVEDGRFVARSGERVVRARAAVDARLPRPDSSLVTDPLVADLLRSGELRSRPVTAADGTSLGAGQLVADPRARGVRADGSIHPRRFLLGPAVSGSAGAGGFSRPGFNGPGFRQNDAVARDLLTVPISRPVVAAPPLHTAPPASVTRHHHPTRDKDHRHAS</sequence>
<dbReference type="Pfam" id="PF13454">
    <property type="entry name" value="NAD_binding_9"/>
    <property type="match status" value="1"/>
</dbReference>
<evidence type="ECO:0000313" key="3">
    <source>
        <dbReference type="EMBL" id="GAA1984447.1"/>
    </source>
</evidence>
<dbReference type="PANTHER" id="PTHR40254:SF1">
    <property type="entry name" value="BLR0577 PROTEIN"/>
    <property type="match status" value="1"/>
</dbReference>